<name>A0A1M6WVE6_9ACTN</name>
<feature type="compositionally biased region" description="Low complexity" evidence="1">
    <location>
        <begin position="672"/>
        <end position="706"/>
    </location>
</feature>
<dbReference type="RefSeq" id="WP_073384441.1">
    <property type="nucleotide sequence ID" value="NZ_FQZK01000052.1"/>
</dbReference>
<sequence>MTSHDTEQDATILPMPLRGVIAVPGSPGWLVDTIRGRLLKAANDKRAKKPEAGPFDTPELPEPPTPPTPVLDWLPEVTGVLVTPAEDAGGGEIHAVHYRVRVGEDEQTVSAANLRTGELWDRFPSAVGVGTRQIRDTLHNVVRLLGTAAPRVLATTRTGWHADPERPGRRVYLRGDGSTVPAGRPIHFLNEGDPRLSWLAAPPEGPGPDAEALRSGLARITEHGGWATLVTIGTGARALGQSIRRVPTGLVVTGEAGAGKSSAVAAGRAVGTRYTWEPPSTVRFTDTATDIECRLDTEADMPALLDDLALPRDASAADVASTNRTLDMIIRSLANGERFRGRRNREMGGQRNRYARSPLMVTAENLPPIMMASLYRRSVVLYLVAGDVDTTWWGGLGELGITNGAAHGPILHTLGDRIVHRLAEAHGDRAAAILDQADARGRAALVAEVEQVMPDWESARLGVGGMVRNAGALLGGLVLLAEAADADPAPMLARAAEGLARSLVRQRHVMEDRAAAADDLGNALGDVIRHAMAAGRAHVATQGGKPAVPEADGTGSVPGRTPGELGLHAGFGGEWAGRGLPLYWLPDLGALGIRSETLHTLCAAAGDPRVQGYTVRSLPPAVLRAGASYRSPQAGQSATHRVQITGHKSPTPMILLRREMVWPDLAPGAGGTPAEATGGPSPTPEAPAQGPAEPTPAPAEAAEPAALFGTGAPPAGQTRPAEPTEAAAPAHRAPAAEPAPAPAAEAAPVPIAPAPGPRRSAAPTPAAYALGWDGDTLWTDTGIPIDTPAEVGDHMGRFLDHVAALLPPRGGTVAITAEAAARLGMGSGDWHSPEAGPEHTPTSALGGATRSRLKKATGATKKKAEPAAEVPAPPCYDQAAALHWKGGRSVTAWSSWRATGKGSVSVVILEWMDGHHKRNRIKGAQFLSHTDTPASAAYMLGGYARRMGHPYRLTGGVTGVNSVKSSSRLGDVEWLHNGFGTPAASPMWEKDLVWARPLAEAEAGRALAHQVDARAQYLSTLGMVELATRPLQHLSDMPFKKSAPGYWRIPHREDRYPVTPLGGAPATVAGMTPPPIVTADVQPDEDGMIWVATPTLAEVRANGYLSETTRFDAYLQPMGRGGARLTRTIAERWRDGYLDALASAEDGDPDETRILHAIKATFRETVGMFERGTNFVWRPDWRHTTVSLARTNLLRNVRQTHAYTGEWPVLITTDAVWYTSDEPDPEKAFGAFWFPREKGGPKPGFDRGVGMGSYHHKETMPIGEFSAKVNEHIRILGLGKEV</sequence>
<protein>
    <recommendedName>
        <fullName evidence="4">DUF927 domain-containing protein</fullName>
    </recommendedName>
</protein>
<feature type="region of interest" description="Disordered" evidence="1">
    <location>
        <begin position="42"/>
        <end position="65"/>
    </location>
</feature>
<dbReference type="PANTHER" id="PTHR24216:SF65">
    <property type="entry name" value="PAXILLIN-LIKE PROTEIN 1"/>
    <property type="match status" value="1"/>
</dbReference>
<feature type="compositionally biased region" description="Low complexity" evidence="1">
    <location>
        <begin position="719"/>
        <end position="749"/>
    </location>
</feature>
<proteinExistence type="predicted"/>
<organism evidence="2 3">
    <name type="scientific">Nocardiopsis flavescens</name>
    <dbReference type="NCBI Taxonomy" id="758803"/>
    <lineage>
        <taxon>Bacteria</taxon>
        <taxon>Bacillati</taxon>
        <taxon>Actinomycetota</taxon>
        <taxon>Actinomycetes</taxon>
        <taxon>Streptosporangiales</taxon>
        <taxon>Nocardiopsidaceae</taxon>
        <taxon>Nocardiopsis</taxon>
    </lineage>
</organism>
<evidence type="ECO:0000313" key="2">
    <source>
        <dbReference type="EMBL" id="SHK97717.1"/>
    </source>
</evidence>
<dbReference type="STRING" id="758803.SAMN05421803_1524"/>
<feature type="compositionally biased region" description="Low complexity" evidence="1">
    <location>
        <begin position="757"/>
        <end position="766"/>
    </location>
</feature>
<evidence type="ECO:0008006" key="4">
    <source>
        <dbReference type="Google" id="ProtNLM"/>
    </source>
</evidence>
<dbReference type="Proteomes" id="UP000184452">
    <property type="component" value="Unassembled WGS sequence"/>
</dbReference>
<reference evidence="2 3" key="1">
    <citation type="submission" date="2016-11" db="EMBL/GenBank/DDBJ databases">
        <authorList>
            <person name="Jaros S."/>
            <person name="Januszkiewicz K."/>
            <person name="Wedrychowicz H."/>
        </authorList>
    </citation>
    <scope>NUCLEOTIDE SEQUENCE [LARGE SCALE GENOMIC DNA]</scope>
    <source>
        <strain evidence="2 3">CGMCC 4.5723</strain>
    </source>
</reference>
<feature type="compositionally biased region" description="Basic and acidic residues" evidence="1">
    <location>
        <begin position="42"/>
        <end position="51"/>
    </location>
</feature>
<accession>A0A1M6WVE6</accession>
<feature type="region of interest" description="Disordered" evidence="1">
    <location>
        <begin position="664"/>
        <end position="766"/>
    </location>
</feature>
<evidence type="ECO:0000313" key="3">
    <source>
        <dbReference type="Proteomes" id="UP000184452"/>
    </source>
</evidence>
<dbReference type="EMBL" id="FQZK01000052">
    <property type="protein sequence ID" value="SHK97717.1"/>
    <property type="molecule type" value="Genomic_DNA"/>
</dbReference>
<dbReference type="PANTHER" id="PTHR24216">
    <property type="entry name" value="PAXILLIN-RELATED"/>
    <property type="match status" value="1"/>
</dbReference>
<feature type="region of interest" description="Disordered" evidence="1">
    <location>
        <begin position="827"/>
        <end position="871"/>
    </location>
</feature>
<gene>
    <name evidence="2" type="ORF">SAMN05421803_1524</name>
</gene>
<evidence type="ECO:0000256" key="1">
    <source>
        <dbReference type="SAM" id="MobiDB-lite"/>
    </source>
</evidence>
<keyword evidence="3" id="KW-1185">Reference proteome</keyword>